<keyword evidence="2" id="KW-1133">Transmembrane helix</keyword>
<evidence type="ECO:0000313" key="4">
    <source>
        <dbReference type="EMBL" id="HIQ79966.1"/>
    </source>
</evidence>
<comment type="caution">
    <text evidence="4">The sequence shown here is derived from an EMBL/GenBank/DDBJ whole genome shotgun (WGS) entry which is preliminary data.</text>
</comment>
<proteinExistence type="inferred from homology"/>
<dbReference type="GO" id="GO:0016780">
    <property type="term" value="F:phosphotransferase activity, for other substituted phosphate groups"/>
    <property type="evidence" value="ECO:0007669"/>
    <property type="project" value="TreeGrafter"/>
</dbReference>
<reference evidence="4" key="1">
    <citation type="submission" date="2020-10" db="EMBL/GenBank/DDBJ databases">
        <authorList>
            <person name="Gilroy R."/>
        </authorList>
    </citation>
    <scope>NUCLEOTIDE SEQUENCE</scope>
    <source>
        <strain evidence="4">ChiSjej1B19-3389</strain>
    </source>
</reference>
<dbReference type="PANTHER" id="PTHR30576">
    <property type="entry name" value="COLANIC BIOSYNTHESIS UDP-GLUCOSE LIPID CARRIER TRANSFERASE"/>
    <property type="match status" value="1"/>
</dbReference>
<protein>
    <submittedName>
        <fullName evidence="4">Sugar transferase</fullName>
    </submittedName>
</protein>
<feature type="transmembrane region" description="Helical" evidence="2">
    <location>
        <begin position="31"/>
        <end position="55"/>
    </location>
</feature>
<keyword evidence="4" id="KW-0808">Transferase</keyword>
<keyword evidence="2" id="KW-0472">Membrane</keyword>
<name>A0A9D0ZIB8_9FIRM</name>
<evidence type="ECO:0000256" key="1">
    <source>
        <dbReference type="ARBA" id="ARBA00006464"/>
    </source>
</evidence>
<evidence type="ECO:0000313" key="5">
    <source>
        <dbReference type="Proteomes" id="UP000886787"/>
    </source>
</evidence>
<reference evidence="4" key="2">
    <citation type="journal article" date="2021" name="PeerJ">
        <title>Extensive microbial diversity within the chicken gut microbiome revealed by metagenomics and culture.</title>
        <authorList>
            <person name="Gilroy R."/>
            <person name="Ravi A."/>
            <person name="Getino M."/>
            <person name="Pursley I."/>
            <person name="Horton D.L."/>
            <person name="Alikhan N.F."/>
            <person name="Baker D."/>
            <person name="Gharbi K."/>
            <person name="Hall N."/>
            <person name="Watson M."/>
            <person name="Adriaenssens E.M."/>
            <person name="Foster-Nyarko E."/>
            <person name="Jarju S."/>
            <person name="Secka A."/>
            <person name="Antonio M."/>
            <person name="Oren A."/>
            <person name="Chaudhuri R.R."/>
            <person name="La Ragione R."/>
            <person name="Hildebrand F."/>
            <person name="Pallen M.J."/>
        </authorList>
    </citation>
    <scope>NUCLEOTIDE SEQUENCE</scope>
    <source>
        <strain evidence="4">ChiSjej1B19-3389</strain>
    </source>
</reference>
<feature type="domain" description="Bacterial sugar transferase" evidence="3">
    <location>
        <begin position="29"/>
        <end position="217"/>
    </location>
</feature>
<dbReference type="Proteomes" id="UP000886787">
    <property type="component" value="Unassembled WGS sequence"/>
</dbReference>
<evidence type="ECO:0000259" key="3">
    <source>
        <dbReference type="Pfam" id="PF02397"/>
    </source>
</evidence>
<sequence length="223" mass="25432">MTKNLTGRKNVREKKKLYADDKKVYAFIKRIFDLFCSLLGLVVLSPVFLISAIAIKAEDPKGTVIFKQARVGKNGKQFHIYKFRSMCENAEDMLDDLCELNERDGPAFKIENDPRVTKVGAFLRKTCIDELPQLINILNGNMSIVGPRPPLVTEVAQYNDYQMQRLCVTPGLTCIWQIKKGEDTTFDEWIAMDMEYIRNRSVWLDIKLIFMTVAVVLGGKGAK</sequence>
<dbReference type="InterPro" id="IPR003362">
    <property type="entry name" value="Bact_transf"/>
</dbReference>
<dbReference type="PANTHER" id="PTHR30576:SF10">
    <property type="entry name" value="SLL5057 PROTEIN"/>
    <property type="match status" value="1"/>
</dbReference>
<keyword evidence="2" id="KW-0812">Transmembrane</keyword>
<dbReference type="Pfam" id="PF02397">
    <property type="entry name" value="Bac_transf"/>
    <property type="match status" value="1"/>
</dbReference>
<dbReference type="AlphaFoldDB" id="A0A9D0ZIB8"/>
<organism evidence="4 5">
    <name type="scientific">Candidatus Scatavimonas merdigallinarum</name>
    <dbReference type="NCBI Taxonomy" id="2840914"/>
    <lineage>
        <taxon>Bacteria</taxon>
        <taxon>Bacillati</taxon>
        <taxon>Bacillota</taxon>
        <taxon>Clostridia</taxon>
        <taxon>Eubacteriales</taxon>
        <taxon>Oscillospiraceae</taxon>
        <taxon>Oscillospiraceae incertae sedis</taxon>
        <taxon>Candidatus Scatavimonas</taxon>
    </lineage>
</organism>
<evidence type="ECO:0000256" key="2">
    <source>
        <dbReference type="SAM" id="Phobius"/>
    </source>
</evidence>
<comment type="similarity">
    <text evidence="1">Belongs to the bacterial sugar transferase family.</text>
</comment>
<accession>A0A9D0ZIB8</accession>
<dbReference type="EMBL" id="DVFW01000012">
    <property type="protein sequence ID" value="HIQ79966.1"/>
    <property type="molecule type" value="Genomic_DNA"/>
</dbReference>
<gene>
    <name evidence="4" type="ORF">IAD32_01615</name>
</gene>